<dbReference type="Pfam" id="PF08240">
    <property type="entry name" value="ADH_N"/>
    <property type="match status" value="1"/>
</dbReference>
<evidence type="ECO:0000313" key="10">
    <source>
        <dbReference type="Proteomes" id="UP000198307"/>
    </source>
</evidence>
<evidence type="ECO:0000256" key="1">
    <source>
        <dbReference type="ARBA" id="ARBA00001947"/>
    </source>
</evidence>
<comment type="similarity">
    <text evidence="2 6">Belongs to the zinc-containing alcohol dehydrogenase family.</text>
</comment>
<reference evidence="9 10" key="1">
    <citation type="submission" date="2017-07" db="EMBL/GenBank/DDBJ databases">
        <authorList>
            <person name="Sun Z.S."/>
            <person name="Albrecht U."/>
            <person name="Echele G."/>
            <person name="Lee C.C."/>
        </authorList>
    </citation>
    <scope>NUCLEOTIDE SEQUENCE [LARGE SCALE GENOMIC DNA]</scope>
    <source>
        <strain evidence="9 10">DSM 14827</strain>
    </source>
</reference>
<dbReference type="EMBL" id="FZQB01000023">
    <property type="protein sequence ID" value="SNT76646.1"/>
    <property type="molecule type" value="Genomic_DNA"/>
</dbReference>
<keyword evidence="10" id="KW-1185">Reference proteome</keyword>
<dbReference type="InterPro" id="IPR013149">
    <property type="entry name" value="ADH-like_C"/>
</dbReference>
<dbReference type="Pfam" id="PF00107">
    <property type="entry name" value="ADH_zinc_N"/>
    <property type="match status" value="1"/>
</dbReference>
<dbReference type="SUPFAM" id="SSF50129">
    <property type="entry name" value="GroES-like"/>
    <property type="match status" value="1"/>
</dbReference>
<dbReference type="PANTHER" id="PTHR42940:SF8">
    <property type="entry name" value="VACUOLAR PROTEIN SORTING-ASSOCIATED PROTEIN 11"/>
    <property type="match status" value="1"/>
</dbReference>
<proteinExistence type="inferred from homology"/>
<evidence type="ECO:0000256" key="3">
    <source>
        <dbReference type="ARBA" id="ARBA00022723"/>
    </source>
</evidence>
<dbReference type="InterPro" id="IPR013154">
    <property type="entry name" value="ADH-like_N"/>
</dbReference>
<evidence type="ECO:0000259" key="7">
    <source>
        <dbReference type="Pfam" id="PF00107"/>
    </source>
</evidence>
<keyword evidence="5" id="KW-0560">Oxidoreductase</keyword>
<dbReference type="PANTHER" id="PTHR42940">
    <property type="entry name" value="ALCOHOL DEHYDROGENASE 1-RELATED"/>
    <property type="match status" value="1"/>
</dbReference>
<dbReference type="Gene3D" id="3.90.180.10">
    <property type="entry name" value="Medium-chain alcohol dehydrogenases, catalytic domain"/>
    <property type="match status" value="1"/>
</dbReference>
<feature type="domain" description="Alcohol dehydrogenase-like N-terminal" evidence="8">
    <location>
        <begin position="6"/>
        <end position="118"/>
    </location>
</feature>
<sequence>MVPQGTEVIINVTAAGVCHTDLHIREGGFDLGHGRRMNYAERGVALPKIAGHEVAGVVAAVGPDAGPVDMSKAYVVYPWGGCGTCDFCAAGEEQLCTQPQFLGIHRDGGYATQVRVAHPRYLFDAGDLAPEIAAPLGCSGLTTYAALKKISSTSGTHTPVLIGGGGLGLMCLQLLKAQKLKMPVVVDLARDKREAALAAGAVAAIDPTDADAIEQVHRACGGAPLAVIDFVGAEQTAEFAMNVVGKGATIIVVGLFGGATPWAIPMLPLKSVTVRGSYTGSLSEFGELMEFARNGAITPIPTKSYLLTQADEVLDLLETGKVIGRAILANG</sequence>
<accession>A0A239Q2Z9</accession>
<organism evidence="9 10">
    <name type="scientific">Paracoccus seriniphilus</name>
    <dbReference type="NCBI Taxonomy" id="184748"/>
    <lineage>
        <taxon>Bacteria</taxon>
        <taxon>Pseudomonadati</taxon>
        <taxon>Pseudomonadota</taxon>
        <taxon>Alphaproteobacteria</taxon>
        <taxon>Rhodobacterales</taxon>
        <taxon>Paracoccaceae</taxon>
        <taxon>Paracoccus</taxon>
    </lineage>
</organism>
<dbReference type="InterPro" id="IPR011032">
    <property type="entry name" value="GroES-like_sf"/>
</dbReference>
<dbReference type="PROSITE" id="PS00059">
    <property type="entry name" value="ADH_ZINC"/>
    <property type="match status" value="1"/>
</dbReference>
<dbReference type="AlphaFoldDB" id="A0A239Q2Z9"/>
<gene>
    <name evidence="9" type="ORF">SAMN05444959_12341</name>
</gene>
<comment type="cofactor">
    <cofactor evidence="1 6">
        <name>Zn(2+)</name>
        <dbReference type="ChEBI" id="CHEBI:29105"/>
    </cofactor>
</comment>
<keyword evidence="4 6" id="KW-0862">Zinc</keyword>
<dbReference type="Proteomes" id="UP000198307">
    <property type="component" value="Unassembled WGS sequence"/>
</dbReference>
<dbReference type="InterPro" id="IPR036291">
    <property type="entry name" value="NAD(P)-bd_dom_sf"/>
</dbReference>
<evidence type="ECO:0000256" key="2">
    <source>
        <dbReference type="ARBA" id="ARBA00008072"/>
    </source>
</evidence>
<dbReference type="RefSeq" id="WP_245847440.1">
    <property type="nucleotide sequence ID" value="NZ_CP067130.1"/>
</dbReference>
<dbReference type="GO" id="GO:0008270">
    <property type="term" value="F:zinc ion binding"/>
    <property type="evidence" value="ECO:0007669"/>
    <property type="project" value="InterPro"/>
</dbReference>
<evidence type="ECO:0000256" key="6">
    <source>
        <dbReference type="RuleBase" id="RU361277"/>
    </source>
</evidence>
<dbReference type="Gene3D" id="3.40.50.720">
    <property type="entry name" value="NAD(P)-binding Rossmann-like Domain"/>
    <property type="match status" value="1"/>
</dbReference>
<dbReference type="GO" id="GO:0004022">
    <property type="term" value="F:alcohol dehydrogenase (NAD+) activity"/>
    <property type="evidence" value="ECO:0007669"/>
    <property type="project" value="TreeGrafter"/>
</dbReference>
<evidence type="ECO:0000256" key="4">
    <source>
        <dbReference type="ARBA" id="ARBA00022833"/>
    </source>
</evidence>
<name>A0A239Q2Z9_9RHOB</name>
<dbReference type="InterPro" id="IPR002328">
    <property type="entry name" value="ADH_Zn_CS"/>
</dbReference>
<protein>
    <submittedName>
        <fullName evidence="9">Alcohol dehydrogenase, propanol-preferring</fullName>
    </submittedName>
</protein>
<evidence type="ECO:0000256" key="5">
    <source>
        <dbReference type="ARBA" id="ARBA00023002"/>
    </source>
</evidence>
<evidence type="ECO:0000259" key="8">
    <source>
        <dbReference type="Pfam" id="PF08240"/>
    </source>
</evidence>
<keyword evidence="3 6" id="KW-0479">Metal-binding</keyword>
<dbReference type="SUPFAM" id="SSF51735">
    <property type="entry name" value="NAD(P)-binding Rossmann-fold domains"/>
    <property type="match status" value="1"/>
</dbReference>
<dbReference type="GO" id="GO:0005737">
    <property type="term" value="C:cytoplasm"/>
    <property type="evidence" value="ECO:0007669"/>
    <property type="project" value="TreeGrafter"/>
</dbReference>
<feature type="domain" description="Alcohol dehydrogenase-like C-terminal" evidence="7">
    <location>
        <begin position="166"/>
        <end position="292"/>
    </location>
</feature>
<evidence type="ECO:0000313" key="9">
    <source>
        <dbReference type="EMBL" id="SNT76646.1"/>
    </source>
</evidence>